<evidence type="ECO:0000313" key="2">
    <source>
        <dbReference type="Proteomes" id="UP000541444"/>
    </source>
</evidence>
<keyword evidence="2" id="KW-1185">Reference proteome</keyword>
<dbReference type="EMBL" id="JACGCM010000859">
    <property type="protein sequence ID" value="KAF6165070.1"/>
    <property type="molecule type" value="Genomic_DNA"/>
</dbReference>
<evidence type="ECO:0000313" key="1">
    <source>
        <dbReference type="EMBL" id="KAF6165070.1"/>
    </source>
</evidence>
<reference evidence="1 2" key="1">
    <citation type="journal article" date="2020" name="IScience">
        <title>Genome Sequencing of the Endangered Kingdonia uniflora (Circaeasteraceae, Ranunculales) Reveals Potential Mechanisms of Evolutionary Specialization.</title>
        <authorList>
            <person name="Sun Y."/>
            <person name="Deng T."/>
            <person name="Zhang A."/>
            <person name="Moore M.J."/>
            <person name="Landis J.B."/>
            <person name="Lin N."/>
            <person name="Zhang H."/>
            <person name="Zhang X."/>
            <person name="Huang J."/>
            <person name="Zhang X."/>
            <person name="Sun H."/>
            <person name="Wang H."/>
        </authorList>
    </citation>
    <scope>NUCLEOTIDE SEQUENCE [LARGE SCALE GENOMIC DNA]</scope>
    <source>
        <strain evidence="1">TB1705</strain>
        <tissue evidence="1">Leaf</tissue>
    </source>
</reference>
<dbReference type="Proteomes" id="UP000541444">
    <property type="component" value="Unassembled WGS sequence"/>
</dbReference>
<gene>
    <name evidence="1" type="ORF">GIB67_000654</name>
</gene>
<accession>A0A7J7NDI5</accession>
<organism evidence="1 2">
    <name type="scientific">Kingdonia uniflora</name>
    <dbReference type="NCBI Taxonomy" id="39325"/>
    <lineage>
        <taxon>Eukaryota</taxon>
        <taxon>Viridiplantae</taxon>
        <taxon>Streptophyta</taxon>
        <taxon>Embryophyta</taxon>
        <taxon>Tracheophyta</taxon>
        <taxon>Spermatophyta</taxon>
        <taxon>Magnoliopsida</taxon>
        <taxon>Ranunculales</taxon>
        <taxon>Circaeasteraceae</taxon>
        <taxon>Kingdonia</taxon>
    </lineage>
</organism>
<sequence>MGTEEKRRNPKWKFFHLNKLMRYQETQNSLRRVEMEIPKMYANQFRGRLRCGRVARLVRTTYCPKRSMTLNHLKEKLIQKPMRIASIG</sequence>
<name>A0A7J7NDI5_9MAGN</name>
<proteinExistence type="predicted"/>
<dbReference type="AlphaFoldDB" id="A0A7J7NDI5"/>
<comment type="caution">
    <text evidence="1">The sequence shown here is derived from an EMBL/GenBank/DDBJ whole genome shotgun (WGS) entry which is preliminary data.</text>
</comment>
<protein>
    <submittedName>
        <fullName evidence="1">Uncharacterized protein</fullName>
    </submittedName>
</protein>